<dbReference type="AlphaFoldDB" id="A0AAQ0HEQ3"/>
<feature type="signal peptide" evidence="1">
    <location>
        <begin position="1"/>
        <end position="25"/>
    </location>
</feature>
<dbReference type="EMBL" id="QUMX01000040">
    <property type="protein sequence ID" value="REG34045.1"/>
    <property type="molecule type" value="Genomic_DNA"/>
</dbReference>
<evidence type="ECO:0000313" key="3">
    <source>
        <dbReference type="Proteomes" id="UP000256794"/>
    </source>
</evidence>
<protein>
    <submittedName>
        <fullName evidence="2">Uncharacterized protein</fullName>
    </submittedName>
</protein>
<organism evidence="2 3">
    <name type="scientific">Paracoccus versutus</name>
    <name type="common">Thiobacillus versutus</name>
    <dbReference type="NCBI Taxonomy" id="34007"/>
    <lineage>
        <taxon>Bacteria</taxon>
        <taxon>Pseudomonadati</taxon>
        <taxon>Pseudomonadota</taxon>
        <taxon>Alphaproteobacteria</taxon>
        <taxon>Rhodobacterales</taxon>
        <taxon>Paracoccaceae</taxon>
        <taxon>Paracoccus</taxon>
    </lineage>
</organism>
<proteinExistence type="predicted"/>
<feature type="chain" id="PRO_5042846258" evidence="1">
    <location>
        <begin position="26"/>
        <end position="417"/>
    </location>
</feature>
<comment type="caution">
    <text evidence="2">The sequence shown here is derived from an EMBL/GenBank/DDBJ whole genome shotgun (WGS) entry which is preliminary data.</text>
</comment>
<evidence type="ECO:0000313" key="2">
    <source>
        <dbReference type="EMBL" id="REG34045.1"/>
    </source>
</evidence>
<accession>A0AAQ0HEQ3</accession>
<sequence length="417" mass="44673">MRRLTLWLTLSLALALAAPAAPVQAQAPQPVEPSPLSREIAQNGIAATLERLHALPAPAPDERFAIAGLEFLGAVEAAWRWRVTYGVAPFGGMIFGSAAELPQTVPPQPMPPEALAEQTQATLEAMARSRAALDGLGADEDFGLAISLGDLWFDLDADGRRGMGEGAAELLDGIIWSSMPGLDPETGEPAPPPALPVIRFDRADAAWLAAYTHLVSGGAELLLAFDPTPSLRKVFATRARIDESRLAGGEAVLPPMLDDFIDPLAVAIDMLRNQPDAGRTRAARAHWQQTIDQNRRFWTLVGQESDDAGEWIPNDRQVSATGIAFPPGTGIAWQAVLADGEALLAGERSIPFWRGPMGIDLGAWLEDPAPLPVDGVIQGWALADYFSDAPPVSPESFRRFSDMLMDTGPFLAMVMLN</sequence>
<evidence type="ECO:0000256" key="1">
    <source>
        <dbReference type="SAM" id="SignalP"/>
    </source>
</evidence>
<keyword evidence="3" id="KW-1185">Reference proteome</keyword>
<name>A0AAQ0HEQ3_PARVE</name>
<keyword evidence="1" id="KW-0732">Signal</keyword>
<dbReference type="Proteomes" id="UP000256794">
    <property type="component" value="Unassembled WGS sequence"/>
</dbReference>
<reference evidence="2 3" key="1">
    <citation type="submission" date="2018-08" db="EMBL/GenBank/DDBJ databases">
        <title>Genomic Encyclopedia of Archaeal and Bacterial Type Strains, Phase II (KMG-II): from individual species to whole genera.</title>
        <authorList>
            <person name="Goeker M."/>
        </authorList>
    </citation>
    <scope>NUCLEOTIDE SEQUENCE [LARGE SCALE GENOMIC DNA]</scope>
    <source>
        <strain evidence="2 3">DSM 582</strain>
    </source>
</reference>
<gene>
    <name evidence="2" type="ORF">ATH84_10409</name>
</gene>
<dbReference type="RefSeq" id="WP_036760971.1">
    <property type="nucleotide sequence ID" value="NZ_CP035286.1"/>
</dbReference>